<gene>
    <name evidence="2" type="ORF">OC842_005579</name>
</gene>
<dbReference type="Proteomes" id="UP001176521">
    <property type="component" value="Unassembled WGS sequence"/>
</dbReference>
<proteinExistence type="predicted"/>
<keyword evidence="3" id="KW-1185">Reference proteome</keyword>
<organism evidence="2 3">
    <name type="scientific">Tilletia horrida</name>
    <dbReference type="NCBI Taxonomy" id="155126"/>
    <lineage>
        <taxon>Eukaryota</taxon>
        <taxon>Fungi</taxon>
        <taxon>Dikarya</taxon>
        <taxon>Basidiomycota</taxon>
        <taxon>Ustilaginomycotina</taxon>
        <taxon>Exobasidiomycetes</taxon>
        <taxon>Tilletiales</taxon>
        <taxon>Tilletiaceae</taxon>
        <taxon>Tilletia</taxon>
    </lineage>
</organism>
<dbReference type="AlphaFoldDB" id="A0AAN6G8W7"/>
<evidence type="ECO:0000313" key="2">
    <source>
        <dbReference type="EMBL" id="KAK0525199.1"/>
    </source>
</evidence>
<feature type="region of interest" description="Disordered" evidence="1">
    <location>
        <begin position="62"/>
        <end position="88"/>
    </location>
</feature>
<sequence length="333" mass="37175">MSRKTMQEHDSGPTLAHSLPFEVQRLIIRASDTPTLLELARVSRAYLHEVIPVLYRHVRINNEDDGAGGSPGSSSSPSSPSSPPPAAPFRTLTHILTSPVHLRHIQTFFCARSHLLQGQRARRHCIELWDALLSPACPKLQCAAWVRAADDYYVGLAAEMVRVVDAPDPTFACSCRRGTQFEWHLYGDLHHDMVSRLTSARMDLVSVYLTVTPGTTQASVDKIELILPSLLDAAPHLRFVQIQVGYNMLEIGSRARRMDRARAFRGLTTRLQQLKARFPERDLEIVSSPSTHVFSTSIDVVDCQLPGMLKIDFEKALLKPRAPDPSTAPHTRH</sequence>
<comment type="caution">
    <text evidence="2">The sequence shown here is derived from an EMBL/GenBank/DDBJ whole genome shotgun (WGS) entry which is preliminary data.</text>
</comment>
<dbReference type="EMBL" id="JAPDMQ010000410">
    <property type="protein sequence ID" value="KAK0525199.1"/>
    <property type="molecule type" value="Genomic_DNA"/>
</dbReference>
<evidence type="ECO:0000256" key="1">
    <source>
        <dbReference type="SAM" id="MobiDB-lite"/>
    </source>
</evidence>
<evidence type="ECO:0000313" key="3">
    <source>
        <dbReference type="Proteomes" id="UP001176521"/>
    </source>
</evidence>
<name>A0AAN6G8W7_9BASI</name>
<reference evidence="2" key="1">
    <citation type="journal article" date="2023" name="PhytoFront">
        <title>Draft Genome Resources of Seven Strains of Tilletia horrida, Causal Agent of Kernel Smut of Rice.</title>
        <authorList>
            <person name="Khanal S."/>
            <person name="Antony Babu S."/>
            <person name="Zhou X.G."/>
        </authorList>
    </citation>
    <scope>NUCLEOTIDE SEQUENCE</scope>
    <source>
        <strain evidence="2">TX3</strain>
    </source>
</reference>
<accession>A0AAN6G8W7</accession>
<protein>
    <submittedName>
        <fullName evidence="2">Uncharacterized protein</fullName>
    </submittedName>
</protein>